<sequence length="550" mass="59685">MKSRHGDWTEVRSRRQRRSDRSHPEITTFFVYGFHDGINGSELKKVFQGFGQVVDVFVSRKKDANRRNFAFVRGNIVSTLPLPPPPPPPPPERVGKPYGGLSGGKSFAEVVGARRNNESHNTSYPTKTVHINPDASLKSWLSSTLLIGEAHSLNHISNLPAALSGNGVKYLGGLNLAIEMGSSTKAKDLMEDRDRWAECDDDDGESEGVSDTWMGDGEDDDMEKEDGEFCPDEEPKTSVNDEADNDNKKSEEIPAKDHIGDEGNPDPSGTGPQGGDGPLPTEVFLEKEDVNSKLSSNKTGSDPVQQIQTGTAQGEEELGGGDPVVDPIAALVPLGCFGPFPSNIISNGPSKSGVKRRRLSRSSPKSVSQDPPSNPFTFPSIPFDANSNQFDLNRNIQPQLSNDTGGDTLATSSTSNELEATAEVGAEIGFQIAPDNEVLESGEVWEWRHNIINPELLDELNRMRSIIGSFCSNGGRDRWKCGLANDGEFSVAAVRRCMDGANMSTSTLKEELECADHALVKCDLARKVKKGNNGLVRDWRSPGQLDIRAA</sequence>
<evidence type="ECO:0000313" key="2">
    <source>
        <dbReference type="Proteomes" id="UP001055811"/>
    </source>
</evidence>
<keyword evidence="2" id="KW-1185">Reference proteome</keyword>
<evidence type="ECO:0000313" key="1">
    <source>
        <dbReference type="EMBL" id="KAI3778959.1"/>
    </source>
</evidence>
<reference evidence="2" key="1">
    <citation type="journal article" date="2022" name="Mol. Ecol. Resour.">
        <title>The genomes of chicory, endive, great burdock and yacon provide insights into Asteraceae palaeo-polyploidization history and plant inulin production.</title>
        <authorList>
            <person name="Fan W."/>
            <person name="Wang S."/>
            <person name="Wang H."/>
            <person name="Wang A."/>
            <person name="Jiang F."/>
            <person name="Liu H."/>
            <person name="Zhao H."/>
            <person name="Xu D."/>
            <person name="Zhang Y."/>
        </authorList>
    </citation>
    <scope>NUCLEOTIDE SEQUENCE [LARGE SCALE GENOMIC DNA]</scope>
    <source>
        <strain evidence="2">cv. Punajuju</strain>
    </source>
</reference>
<accession>A0ACB9G5P7</accession>
<dbReference type="EMBL" id="CM042010">
    <property type="protein sequence ID" value="KAI3778959.1"/>
    <property type="molecule type" value="Genomic_DNA"/>
</dbReference>
<protein>
    <submittedName>
        <fullName evidence="1">Uncharacterized protein</fullName>
    </submittedName>
</protein>
<organism evidence="1 2">
    <name type="scientific">Cichorium intybus</name>
    <name type="common">Chicory</name>
    <dbReference type="NCBI Taxonomy" id="13427"/>
    <lineage>
        <taxon>Eukaryota</taxon>
        <taxon>Viridiplantae</taxon>
        <taxon>Streptophyta</taxon>
        <taxon>Embryophyta</taxon>
        <taxon>Tracheophyta</taxon>
        <taxon>Spermatophyta</taxon>
        <taxon>Magnoliopsida</taxon>
        <taxon>eudicotyledons</taxon>
        <taxon>Gunneridae</taxon>
        <taxon>Pentapetalae</taxon>
        <taxon>asterids</taxon>
        <taxon>campanulids</taxon>
        <taxon>Asterales</taxon>
        <taxon>Asteraceae</taxon>
        <taxon>Cichorioideae</taxon>
        <taxon>Cichorieae</taxon>
        <taxon>Cichoriinae</taxon>
        <taxon>Cichorium</taxon>
    </lineage>
</organism>
<gene>
    <name evidence="1" type="ORF">L2E82_08349</name>
</gene>
<reference evidence="1 2" key="2">
    <citation type="journal article" date="2022" name="Mol. Ecol. Resour.">
        <title>The genomes of chicory, endive, great burdock and yacon provide insights into Asteraceae paleo-polyploidization history and plant inulin production.</title>
        <authorList>
            <person name="Fan W."/>
            <person name="Wang S."/>
            <person name="Wang H."/>
            <person name="Wang A."/>
            <person name="Jiang F."/>
            <person name="Liu H."/>
            <person name="Zhao H."/>
            <person name="Xu D."/>
            <person name="Zhang Y."/>
        </authorList>
    </citation>
    <scope>NUCLEOTIDE SEQUENCE [LARGE SCALE GENOMIC DNA]</scope>
    <source>
        <strain evidence="2">cv. Punajuju</strain>
        <tissue evidence="1">Leaves</tissue>
    </source>
</reference>
<comment type="caution">
    <text evidence="1">The sequence shown here is derived from an EMBL/GenBank/DDBJ whole genome shotgun (WGS) entry which is preliminary data.</text>
</comment>
<dbReference type="Proteomes" id="UP001055811">
    <property type="component" value="Linkage Group LG02"/>
</dbReference>
<proteinExistence type="predicted"/>
<name>A0ACB9G5P7_CICIN</name>